<dbReference type="InterPro" id="IPR024969">
    <property type="entry name" value="EIF3F/CSN6-like_C"/>
</dbReference>
<dbReference type="EMBL" id="JANBPU010000036">
    <property type="protein sequence ID" value="KAJ1918888.1"/>
    <property type="molecule type" value="Genomic_DNA"/>
</dbReference>
<evidence type="ECO:0000313" key="13">
    <source>
        <dbReference type="Proteomes" id="UP001150538"/>
    </source>
</evidence>
<accession>A0A9W8A780</accession>
<dbReference type="InterPro" id="IPR000555">
    <property type="entry name" value="JAMM/MPN+_dom"/>
</dbReference>
<dbReference type="Gene3D" id="2.130.10.10">
    <property type="entry name" value="YVTN repeat-like/Quinoprotein amine dehydrogenase"/>
    <property type="match status" value="1"/>
</dbReference>
<feature type="repeat" description="WD" evidence="8">
    <location>
        <begin position="6"/>
        <end position="47"/>
    </location>
</feature>
<dbReference type="PROSITE" id="PS00678">
    <property type="entry name" value="WD_REPEATS_1"/>
    <property type="match status" value="1"/>
</dbReference>
<comment type="similarity">
    <text evidence="6">Belongs to the WD repeat STRAP family.</text>
</comment>
<comment type="subcellular location">
    <subcellularLocation>
        <location evidence="7">Cytoplasm</location>
    </subcellularLocation>
</comment>
<dbReference type="HAMAP" id="MF_03008">
    <property type="entry name" value="eIF3i"/>
    <property type="match status" value="1"/>
</dbReference>
<evidence type="ECO:0000256" key="4">
    <source>
        <dbReference type="ARBA" id="ARBA00022737"/>
    </source>
</evidence>
<keyword evidence="2 7" id="KW-0396">Initiation factor</keyword>
<feature type="region of interest" description="Disordered" evidence="9">
    <location>
        <begin position="539"/>
        <end position="564"/>
    </location>
</feature>
<feature type="compositionally biased region" description="Polar residues" evidence="9">
    <location>
        <begin position="539"/>
        <end position="556"/>
    </location>
</feature>
<dbReference type="GO" id="GO:0016282">
    <property type="term" value="C:eukaryotic 43S preinitiation complex"/>
    <property type="evidence" value="ECO:0007669"/>
    <property type="project" value="UniProtKB-UniRule"/>
</dbReference>
<dbReference type="SMART" id="SM00320">
    <property type="entry name" value="WD40"/>
    <property type="match status" value="6"/>
</dbReference>
<comment type="caution">
    <text evidence="12">The sequence shown here is derived from an EMBL/GenBank/DDBJ whole genome shotgun (WGS) entry which is preliminary data.</text>
</comment>
<protein>
    <recommendedName>
        <fullName evidence="7">Eukaryotic translation initiation factor 3 subunit I</fullName>
        <shortName evidence="7">eIF3i</shortName>
    </recommendedName>
    <alternativeName>
        <fullName evidence="7">Eukaryotic translation initiation factor 3 39 kDa subunit homolog</fullName>
        <shortName evidence="7">eIF-3 39 kDa subunit homolog</shortName>
    </alternativeName>
</protein>
<name>A0A9W8A780_9FUNG</name>
<evidence type="ECO:0000256" key="1">
    <source>
        <dbReference type="ARBA" id="ARBA00022490"/>
    </source>
</evidence>
<dbReference type="PROSITE" id="PS50294">
    <property type="entry name" value="WD_REPEATS_REGION"/>
    <property type="match status" value="3"/>
</dbReference>
<keyword evidence="4" id="KW-0677">Repeat</keyword>
<dbReference type="GO" id="GO:0003723">
    <property type="term" value="F:RNA binding"/>
    <property type="evidence" value="ECO:0007669"/>
    <property type="project" value="TreeGrafter"/>
</dbReference>
<sequence>MRPILLQGHTRPLTQIKYNKEGDLLFTVAKDKVVNVWYSHNGERLGTYDGHEGALWTLDVNTASTLLVTGAADNTARLWDVKTGKELHKWLLNDTAVRRVMFSKDEKYILCVTDKQMGNKPGIFVVSTDPETNYEVVKVIRDMDSKVTVAGWSYYDKYILAGHEDGTLTIYDWKNEDGNYIYKQVKGAHEGLITDLQLSTDGTYFITSGKDKYARLWDSSTLDCLKEYKADTSLNTASITPTQDMVVLGGGQAASEVTTTSSRQGKFESRFYHLIFETELGRTKGHFGPINTIAIHPKGKGFSSGGEDGYVRIHHFDPDYFKFNYSSVLLSISDHTTRTKIQNTNVDPVVFGFLLGALIDTNIVEIRQAAELRLDSKDGITSDDPRNIQVDTNFLQDRIHQLKQTYPDFEPVGWYITTSTLGFDDHIISIHKQVSSIVENPVVLLADLDFVTEANKTGRDVSIPIRLYGQASIVSTENVKSKGDVEGEKGSSTTPPIIKVDEFTFAQIPFNIELDQSESTVIDHISKYAGDSHYSVSLPSSALDSDPNQDSITSGPNGPRKKSNMSVMISTQKSAIDMLVGDLKILSRYVSDVIDKKAPVDEEILQMAYNICCNIPTFTTDPVFETSFLEQQTDVLILDYLNTLTKNLDIVTRVIQKANPITQLLDPKPKETPGGKRRHRRDQFGDIAGFGASSRLMSSMRRL</sequence>
<dbReference type="InterPro" id="IPR015943">
    <property type="entry name" value="WD40/YVTN_repeat-like_dom_sf"/>
</dbReference>
<evidence type="ECO:0000256" key="2">
    <source>
        <dbReference type="ARBA" id="ARBA00022540"/>
    </source>
</evidence>
<dbReference type="SUPFAM" id="SSF50978">
    <property type="entry name" value="WD40 repeat-like"/>
    <property type="match status" value="1"/>
</dbReference>
<dbReference type="InterPro" id="IPR019775">
    <property type="entry name" value="WD40_repeat_CS"/>
</dbReference>
<evidence type="ECO:0000256" key="8">
    <source>
        <dbReference type="PROSITE-ProRule" id="PRU00221"/>
    </source>
</evidence>
<feature type="domain" description="EIF3F/CSN6-like C-terminal" evidence="11">
    <location>
        <begin position="562"/>
        <end position="650"/>
    </location>
</feature>
<dbReference type="GO" id="GO:0033290">
    <property type="term" value="C:eukaryotic 48S preinitiation complex"/>
    <property type="evidence" value="ECO:0007669"/>
    <property type="project" value="UniProtKB-UniRule"/>
</dbReference>
<evidence type="ECO:0000256" key="6">
    <source>
        <dbReference type="ARBA" id="ARBA00038394"/>
    </source>
</evidence>
<evidence type="ECO:0000259" key="11">
    <source>
        <dbReference type="Pfam" id="PF13012"/>
    </source>
</evidence>
<dbReference type="GO" id="GO:0071541">
    <property type="term" value="C:eukaryotic translation initiation factor 3 complex, eIF3m"/>
    <property type="evidence" value="ECO:0007669"/>
    <property type="project" value="TreeGrafter"/>
</dbReference>
<feature type="repeat" description="WD" evidence="8">
    <location>
        <begin position="283"/>
        <end position="313"/>
    </location>
</feature>
<evidence type="ECO:0000259" key="10">
    <source>
        <dbReference type="Pfam" id="PF01398"/>
    </source>
</evidence>
<evidence type="ECO:0000256" key="9">
    <source>
        <dbReference type="SAM" id="MobiDB-lite"/>
    </source>
</evidence>
<dbReference type="GO" id="GO:0001732">
    <property type="term" value="P:formation of cytoplasmic translation initiation complex"/>
    <property type="evidence" value="ECO:0007669"/>
    <property type="project" value="UniProtKB-UniRule"/>
</dbReference>
<dbReference type="GO" id="GO:0003743">
    <property type="term" value="F:translation initiation factor activity"/>
    <property type="evidence" value="ECO:0007669"/>
    <property type="project" value="UniProtKB-UniRule"/>
</dbReference>
<comment type="similarity">
    <text evidence="7">Belongs to the eIF-3 subunit I family.</text>
</comment>
<gene>
    <name evidence="7 12" type="primary">TIF34</name>
    <name evidence="12" type="ORF">H4219_002338</name>
</gene>
<evidence type="ECO:0000256" key="5">
    <source>
        <dbReference type="ARBA" id="ARBA00022917"/>
    </source>
</evidence>
<dbReference type="InterPro" id="IPR036322">
    <property type="entry name" value="WD40_repeat_dom_sf"/>
</dbReference>
<comment type="function">
    <text evidence="7">Component of the eukaryotic translation initiation factor 3 (eIF-3) complex, which is involved in protein synthesis of a specialized repertoire of mRNAs and, together with other initiation factors, stimulates binding of mRNA and methionyl-tRNAi to the 40S ribosome. The eIF-3 complex specifically targets and initiates translation of a subset of mRNAs involved in cell proliferation.</text>
</comment>
<organism evidence="12 13">
    <name type="scientific">Mycoemilia scoparia</name>
    <dbReference type="NCBI Taxonomy" id="417184"/>
    <lineage>
        <taxon>Eukaryota</taxon>
        <taxon>Fungi</taxon>
        <taxon>Fungi incertae sedis</taxon>
        <taxon>Zoopagomycota</taxon>
        <taxon>Kickxellomycotina</taxon>
        <taxon>Kickxellomycetes</taxon>
        <taxon>Kickxellales</taxon>
        <taxon>Kickxellaceae</taxon>
        <taxon>Mycoemilia</taxon>
    </lineage>
</organism>
<dbReference type="GO" id="GO:0008237">
    <property type="term" value="F:metallopeptidase activity"/>
    <property type="evidence" value="ECO:0007669"/>
    <property type="project" value="InterPro"/>
</dbReference>
<evidence type="ECO:0000313" key="12">
    <source>
        <dbReference type="EMBL" id="KAJ1918888.1"/>
    </source>
</evidence>
<feature type="domain" description="JAB1/MPN/MOV34 metalloenzyme" evidence="10">
    <location>
        <begin position="326"/>
        <end position="440"/>
    </location>
</feature>
<dbReference type="Pfam" id="PF24805">
    <property type="entry name" value="EIF3I"/>
    <property type="match status" value="1"/>
</dbReference>
<keyword evidence="3 8" id="KW-0853">WD repeat</keyword>
<evidence type="ECO:0000256" key="7">
    <source>
        <dbReference type="HAMAP-Rule" id="MF_03008"/>
    </source>
</evidence>
<dbReference type="Pfam" id="PF13012">
    <property type="entry name" value="MitMem_reg"/>
    <property type="match status" value="1"/>
</dbReference>
<dbReference type="PANTHER" id="PTHR19877">
    <property type="entry name" value="EUKARYOTIC TRANSLATION INITIATION FACTOR 3 SUBUNIT I"/>
    <property type="match status" value="1"/>
</dbReference>
<dbReference type="PANTHER" id="PTHR19877:SF1">
    <property type="entry name" value="EUKARYOTIC TRANSLATION INITIATION FACTOR 3 SUBUNIT I"/>
    <property type="match status" value="1"/>
</dbReference>
<dbReference type="Proteomes" id="UP001150538">
    <property type="component" value="Unassembled WGS sequence"/>
</dbReference>
<comment type="subunit">
    <text evidence="7">Component of the eukaryotic translation initiation factor 3 (eIF-3) complex.</text>
</comment>
<dbReference type="AlphaFoldDB" id="A0A9W8A780"/>
<keyword evidence="13" id="KW-1185">Reference proteome</keyword>
<keyword evidence="5 7" id="KW-0648">Protein biosynthesis</keyword>
<dbReference type="InterPro" id="IPR001680">
    <property type="entry name" value="WD40_rpt"/>
</dbReference>
<keyword evidence="1 7" id="KW-0963">Cytoplasm</keyword>
<feature type="repeat" description="WD" evidence="8">
    <location>
        <begin position="186"/>
        <end position="227"/>
    </location>
</feature>
<dbReference type="OrthoDB" id="24966at2759"/>
<evidence type="ECO:0000256" key="3">
    <source>
        <dbReference type="ARBA" id="ARBA00022574"/>
    </source>
</evidence>
<dbReference type="PROSITE" id="PS50082">
    <property type="entry name" value="WD_REPEATS_2"/>
    <property type="match status" value="4"/>
</dbReference>
<feature type="region of interest" description="Disordered" evidence="9">
    <location>
        <begin position="664"/>
        <end position="683"/>
    </location>
</feature>
<feature type="repeat" description="WD" evidence="8">
    <location>
        <begin position="48"/>
        <end position="89"/>
    </location>
</feature>
<dbReference type="InterPro" id="IPR027525">
    <property type="entry name" value="eIF3i"/>
</dbReference>
<dbReference type="Pfam" id="PF01398">
    <property type="entry name" value="JAB"/>
    <property type="match status" value="1"/>
</dbReference>
<reference evidence="12" key="1">
    <citation type="submission" date="2022-07" db="EMBL/GenBank/DDBJ databases">
        <title>Phylogenomic reconstructions and comparative analyses of Kickxellomycotina fungi.</title>
        <authorList>
            <person name="Reynolds N.K."/>
            <person name="Stajich J.E."/>
            <person name="Barry K."/>
            <person name="Grigoriev I.V."/>
            <person name="Crous P."/>
            <person name="Smith M.E."/>
        </authorList>
    </citation>
    <scope>NUCLEOTIDE SEQUENCE</scope>
    <source>
        <strain evidence="12">NBRC 100468</strain>
    </source>
</reference>
<proteinExistence type="inferred from homology"/>